<dbReference type="InterPro" id="IPR002156">
    <property type="entry name" value="RNaseH_domain"/>
</dbReference>
<keyword evidence="7" id="KW-0677">Repeat</keyword>
<dbReference type="AlphaFoldDB" id="Q1PF25"/>
<evidence type="ECO:0000256" key="1">
    <source>
        <dbReference type="ARBA" id="ARBA00001798"/>
    </source>
</evidence>
<dbReference type="InterPro" id="IPR013083">
    <property type="entry name" value="Znf_RING/FYVE/PHD"/>
</dbReference>
<dbReference type="Pfam" id="PF01485">
    <property type="entry name" value="IBR"/>
    <property type="match status" value="2"/>
</dbReference>
<dbReference type="Pfam" id="PF13456">
    <property type="entry name" value="RVT_3"/>
    <property type="match status" value="1"/>
</dbReference>
<keyword evidence="10" id="KW-0862">Zinc</keyword>
<dbReference type="GO" id="GO:0004523">
    <property type="term" value="F:RNA-DNA hybrid ribonuclease activity"/>
    <property type="evidence" value="ECO:0007669"/>
    <property type="project" value="InterPro"/>
</dbReference>
<keyword evidence="5" id="KW-0808">Transferase</keyword>
<organism evidence="12">
    <name type="scientific">Arabidopsis thaliana</name>
    <name type="common">Mouse-ear cress</name>
    <dbReference type="NCBI Taxonomy" id="3702"/>
    <lineage>
        <taxon>Eukaryota</taxon>
        <taxon>Viridiplantae</taxon>
        <taxon>Streptophyta</taxon>
        <taxon>Embryophyta</taxon>
        <taxon>Tracheophyta</taxon>
        <taxon>Spermatophyta</taxon>
        <taxon>Magnoliopsida</taxon>
        <taxon>eudicotyledons</taxon>
        <taxon>Gunneridae</taxon>
        <taxon>Pentapetalae</taxon>
        <taxon>rosids</taxon>
        <taxon>malvids</taxon>
        <taxon>Brassicales</taxon>
        <taxon>Brassicaceae</taxon>
        <taxon>Camelineae</taxon>
        <taxon>Arabidopsis</taxon>
    </lineage>
</organism>
<evidence type="ECO:0000256" key="4">
    <source>
        <dbReference type="ARBA" id="ARBA00012251"/>
    </source>
</evidence>
<evidence type="ECO:0000256" key="3">
    <source>
        <dbReference type="ARBA" id="ARBA00004906"/>
    </source>
</evidence>
<dbReference type="SUPFAM" id="SSF57850">
    <property type="entry name" value="RING/U-box"/>
    <property type="match status" value="3"/>
</dbReference>
<dbReference type="SMART" id="SM00647">
    <property type="entry name" value="IBR"/>
    <property type="match status" value="2"/>
</dbReference>
<dbReference type="Gene3D" id="1.20.120.1750">
    <property type="match status" value="1"/>
</dbReference>
<keyword evidence="9" id="KW-0833">Ubl conjugation pathway</keyword>
<dbReference type="GO" id="GO:0003676">
    <property type="term" value="F:nucleic acid binding"/>
    <property type="evidence" value="ECO:0007669"/>
    <property type="project" value="InterPro"/>
</dbReference>
<dbReference type="InterPro" id="IPR002867">
    <property type="entry name" value="IBR_dom"/>
</dbReference>
<dbReference type="InterPro" id="IPR044066">
    <property type="entry name" value="TRIAD_supradom"/>
</dbReference>
<dbReference type="Gene3D" id="3.30.40.10">
    <property type="entry name" value="Zinc/RING finger domain, C3HC4 (zinc finger)"/>
    <property type="match status" value="1"/>
</dbReference>
<gene>
    <name evidence="12" type="ordered locus">At2g21420</name>
</gene>
<evidence type="ECO:0000256" key="8">
    <source>
        <dbReference type="ARBA" id="ARBA00022771"/>
    </source>
</evidence>
<name>Q1PF25_ARATH</name>
<dbReference type="CDD" id="cd22584">
    <property type="entry name" value="Rcat_RBR_unk"/>
    <property type="match status" value="1"/>
</dbReference>
<proteinExistence type="evidence at transcript level"/>
<dbReference type="EC" id="2.3.2.31" evidence="4"/>
<evidence type="ECO:0000313" key="12">
    <source>
        <dbReference type="EMBL" id="ABE65843.1"/>
    </source>
</evidence>
<sequence length="432" mass="48660">MEKHDLTLISKKRRIDFATTGDIPNLKGEGVSMVAESASASNIFADSLVYRLFFKGLVSDETTTDMEEIVKAGFGIAICDEANTLLYNMKKSLNGDDVINPEEVEIKALICVLNVSIQMELRNVMICCGDYQIFQILTGRGKPQQNIVHLVEQVQHLRGKLSSTEVVLVPRADVIILAIEAIGGETCCICRENTDADRMFFTENCFHRQCFSCVNRHVQRMLLCGISPTCLHFPCNSELTFESCSKVLTPNLIEFWKRKIEEDLVPAADKIYCPYRRCSMLMSKTALSRETDQSNVRACIKCCRLFCIDCKVPSHAGLSCVDYKKLNPDPLYDVKLKSLANKKKWRQCVQCSNLVELFEGCNHITCRCGFEFCYVCGKEWNQRGCLSPGCDDDDDDVDGDDNDDGSELDGINFEDFAVHLPKDVNEQKDESN</sequence>
<keyword evidence="8" id="KW-0863">Zinc-finger</keyword>
<dbReference type="ExpressionAtlas" id="Q1PF25">
    <property type="expression patterns" value="baseline and differential"/>
</dbReference>
<dbReference type="PANTHER" id="PTHR11685">
    <property type="entry name" value="RBR FAMILY RING FINGER AND IBR DOMAIN-CONTAINING"/>
    <property type="match status" value="1"/>
</dbReference>
<dbReference type="UniPathway" id="UPA00143"/>
<comment type="catalytic activity">
    <reaction evidence="1">
        <text>[E2 ubiquitin-conjugating enzyme]-S-ubiquitinyl-L-cysteine + [acceptor protein]-L-lysine = [E2 ubiquitin-conjugating enzyme]-L-cysteine + [acceptor protein]-N(6)-ubiquitinyl-L-lysine.</text>
        <dbReference type="EC" id="2.3.2.31"/>
    </reaction>
</comment>
<evidence type="ECO:0000259" key="11">
    <source>
        <dbReference type="PROSITE" id="PS51873"/>
    </source>
</evidence>
<protein>
    <recommendedName>
        <fullName evidence="4">RBR-type E3 ubiquitin transferase</fullName>
        <ecNumber evidence="4">2.3.2.31</ecNumber>
    </recommendedName>
</protein>
<dbReference type="InterPro" id="IPR031127">
    <property type="entry name" value="E3_UB_ligase_RBR"/>
</dbReference>
<dbReference type="EMBL" id="DQ446541">
    <property type="protein sequence ID" value="ABE65843.1"/>
    <property type="molecule type" value="mRNA"/>
</dbReference>
<feature type="domain" description="RING-type" evidence="11">
    <location>
        <begin position="183"/>
        <end position="394"/>
    </location>
</feature>
<evidence type="ECO:0000256" key="6">
    <source>
        <dbReference type="ARBA" id="ARBA00022723"/>
    </source>
</evidence>
<evidence type="ECO:0000256" key="9">
    <source>
        <dbReference type="ARBA" id="ARBA00022786"/>
    </source>
</evidence>
<dbReference type="FunFam" id="3.30.420.10:FF:000076">
    <property type="entry name" value="RBR-type E3 ubiquitin transferase"/>
    <property type="match status" value="1"/>
</dbReference>
<dbReference type="GO" id="GO:0008270">
    <property type="term" value="F:zinc ion binding"/>
    <property type="evidence" value="ECO:0007669"/>
    <property type="project" value="UniProtKB-KW"/>
</dbReference>
<dbReference type="CDD" id="cd22582">
    <property type="entry name" value="BRcat_RBR_unk"/>
    <property type="match status" value="1"/>
</dbReference>
<comment type="pathway">
    <text evidence="3">Protein modification; protein ubiquitination.</text>
</comment>
<evidence type="ECO:0000256" key="5">
    <source>
        <dbReference type="ARBA" id="ARBA00022679"/>
    </source>
</evidence>
<dbReference type="GO" id="GO:0016567">
    <property type="term" value="P:protein ubiquitination"/>
    <property type="evidence" value="ECO:0007669"/>
    <property type="project" value="UniProtKB-UniPathway"/>
</dbReference>
<reference evidence="12" key="1">
    <citation type="submission" date="2006-03" db="EMBL/GenBank/DDBJ databases">
        <authorList>
            <person name="Underwood B.A."/>
            <person name="Xiao Y."/>
            <person name="Moskal W."/>
            <person name="Monaghan E."/>
            <person name="Wang W."/>
            <person name="Redman J."/>
            <person name="Wu H.C."/>
            <person name="Utterback T."/>
            <person name="Town C.D."/>
        </authorList>
    </citation>
    <scope>NUCLEOTIDE SEQUENCE</scope>
</reference>
<accession>Q1PF25</accession>
<dbReference type="PROSITE" id="PS51873">
    <property type="entry name" value="TRIAD"/>
    <property type="match status" value="1"/>
</dbReference>
<evidence type="ECO:0000256" key="2">
    <source>
        <dbReference type="ARBA" id="ARBA00001947"/>
    </source>
</evidence>
<evidence type="ECO:0000256" key="10">
    <source>
        <dbReference type="ARBA" id="ARBA00022833"/>
    </source>
</evidence>
<evidence type="ECO:0000256" key="7">
    <source>
        <dbReference type="ARBA" id="ARBA00022737"/>
    </source>
</evidence>
<keyword evidence="6" id="KW-0479">Metal-binding</keyword>
<comment type="cofactor">
    <cofactor evidence="2">
        <name>Zn(2+)</name>
        <dbReference type="ChEBI" id="CHEBI:29105"/>
    </cofactor>
</comment>
<dbReference type="GO" id="GO:0061630">
    <property type="term" value="F:ubiquitin protein ligase activity"/>
    <property type="evidence" value="ECO:0007669"/>
    <property type="project" value="UniProtKB-EC"/>
</dbReference>